<feature type="region of interest" description="Disordered" evidence="12">
    <location>
        <begin position="935"/>
        <end position="960"/>
    </location>
</feature>
<feature type="region of interest" description="Disordered" evidence="12">
    <location>
        <begin position="285"/>
        <end position="360"/>
    </location>
</feature>
<feature type="region of interest" description="Disordered" evidence="12">
    <location>
        <begin position="3363"/>
        <end position="3446"/>
    </location>
</feature>
<dbReference type="EMBL" id="GL385400">
    <property type="protein sequence ID" value="EJT71962.1"/>
    <property type="molecule type" value="Genomic_DNA"/>
</dbReference>
<accession>J3PCJ2</accession>
<feature type="region of interest" description="Disordered" evidence="12">
    <location>
        <begin position="2677"/>
        <end position="2716"/>
    </location>
</feature>
<feature type="compositionally biased region" description="Acidic residues" evidence="12">
    <location>
        <begin position="2521"/>
        <end position="2543"/>
    </location>
</feature>
<reference evidence="16" key="1">
    <citation type="submission" date="2010-07" db="EMBL/GenBank/DDBJ databases">
        <title>The genome sequence of Gaeumannomyces graminis var. tritici strain R3-111a-1.</title>
        <authorList>
            <consortium name="The Broad Institute Genome Sequencing Platform"/>
            <person name="Ma L.-J."/>
            <person name="Dead R."/>
            <person name="Young S."/>
            <person name="Zeng Q."/>
            <person name="Koehrsen M."/>
            <person name="Alvarado L."/>
            <person name="Berlin A."/>
            <person name="Chapman S.B."/>
            <person name="Chen Z."/>
            <person name="Freedman E."/>
            <person name="Gellesch M."/>
            <person name="Goldberg J."/>
            <person name="Griggs A."/>
            <person name="Gujja S."/>
            <person name="Heilman E.R."/>
            <person name="Heiman D."/>
            <person name="Hepburn T."/>
            <person name="Howarth C."/>
            <person name="Jen D."/>
            <person name="Larson L."/>
            <person name="Mehta T."/>
            <person name="Neiman D."/>
            <person name="Pearson M."/>
            <person name="Roberts A."/>
            <person name="Saif S."/>
            <person name="Shea T."/>
            <person name="Shenoy N."/>
            <person name="Sisk P."/>
            <person name="Stolte C."/>
            <person name="Sykes S."/>
            <person name="Walk T."/>
            <person name="White J."/>
            <person name="Yandava C."/>
            <person name="Haas B."/>
            <person name="Nusbaum C."/>
            <person name="Birren B."/>
        </authorList>
    </citation>
    <scope>NUCLEOTIDE SEQUENCE [LARGE SCALE GENOMIC DNA]</scope>
    <source>
        <strain evidence="16">R3-111a-1</strain>
    </source>
</reference>
<feature type="compositionally biased region" description="Pro residues" evidence="12">
    <location>
        <begin position="289"/>
        <end position="298"/>
    </location>
</feature>
<feature type="compositionally biased region" description="Basic and acidic residues" evidence="12">
    <location>
        <begin position="2849"/>
        <end position="2906"/>
    </location>
</feature>
<feature type="region of interest" description="Disordered" evidence="12">
    <location>
        <begin position="1983"/>
        <end position="2044"/>
    </location>
</feature>
<feature type="region of interest" description="Disordered" evidence="12">
    <location>
        <begin position="3118"/>
        <end position="3143"/>
    </location>
</feature>
<keyword evidence="8" id="KW-0509">mRNA transport</keyword>
<dbReference type="VEuPathDB" id="FungiDB:GGTG_11213"/>
<dbReference type="RefSeq" id="XP_009227359.1">
    <property type="nucleotide sequence ID" value="XM_009229095.1"/>
</dbReference>
<feature type="compositionally biased region" description="Acidic residues" evidence="12">
    <location>
        <begin position="2381"/>
        <end position="2390"/>
    </location>
</feature>
<dbReference type="STRING" id="644352.J3PCJ2"/>
<dbReference type="InterPro" id="IPR035983">
    <property type="entry name" value="Hect_E3_ubiquitin_ligase"/>
</dbReference>
<dbReference type="EC" id="2.3.2.26" evidence="4"/>
<dbReference type="GO" id="GO:0006511">
    <property type="term" value="P:ubiquitin-dependent protein catabolic process"/>
    <property type="evidence" value="ECO:0007669"/>
    <property type="project" value="TreeGrafter"/>
</dbReference>
<evidence type="ECO:0000313" key="16">
    <source>
        <dbReference type="Proteomes" id="UP000006039"/>
    </source>
</evidence>
<feature type="compositionally biased region" description="Basic and acidic residues" evidence="12">
    <location>
        <begin position="2113"/>
        <end position="2123"/>
    </location>
</feature>
<feature type="region of interest" description="Disordered" evidence="12">
    <location>
        <begin position="1190"/>
        <end position="1223"/>
    </location>
</feature>
<comment type="pathway">
    <text evidence="3">Protein modification; protein ubiquitination.</text>
</comment>
<protein>
    <recommendedName>
        <fullName evidence="4">HECT-type E3 ubiquitin transferase</fullName>
        <ecNumber evidence="4">2.3.2.26</ecNumber>
    </recommendedName>
</protein>
<evidence type="ECO:0000256" key="12">
    <source>
        <dbReference type="SAM" id="MobiDB-lite"/>
    </source>
</evidence>
<keyword evidence="7 11" id="KW-0833">Ubl conjugation pathway</keyword>
<feature type="compositionally biased region" description="Polar residues" evidence="12">
    <location>
        <begin position="940"/>
        <end position="950"/>
    </location>
</feature>
<feature type="region of interest" description="Disordered" evidence="12">
    <location>
        <begin position="2556"/>
        <end position="2603"/>
    </location>
</feature>
<feature type="compositionally biased region" description="Low complexity" evidence="12">
    <location>
        <begin position="2083"/>
        <end position="2100"/>
    </location>
</feature>
<evidence type="ECO:0000256" key="3">
    <source>
        <dbReference type="ARBA" id="ARBA00004906"/>
    </source>
</evidence>
<feature type="compositionally biased region" description="Polar residues" evidence="12">
    <location>
        <begin position="3382"/>
        <end position="3403"/>
    </location>
</feature>
<feature type="compositionally biased region" description="Basic and acidic residues" evidence="12">
    <location>
        <begin position="3426"/>
        <end position="3442"/>
    </location>
</feature>
<comment type="catalytic activity">
    <reaction evidence="1">
        <text>S-ubiquitinyl-[E2 ubiquitin-conjugating enzyme]-L-cysteine + [acceptor protein]-L-lysine = [E2 ubiquitin-conjugating enzyme]-L-cysteine + N(6)-ubiquitinyl-[acceptor protein]-L-lysine.</text>
        <dbReference type="EC" id="2.3.2.26"/>
    </reaction>
</comment>
<dbReference type="CDD" id="cd00078">
    <property type="entry name" value="HECTc"/>
    <property type="match status" value="1"/>
</dbReference>
<dbReference type="InterPro" id="IPR050409">
    <property type="entry name" value="E3_ubiq-protein_ligase"/>
</dbReference>
<dbReference type="FunCoup" id="J3PCJ2">
    <property type="interactions" value="1028"/>
</dbReference>
<evidence type="ECO:0000313" key="15">
    <source>
        <dbReference type="EnsemblFungi" id="EJT71962"/>
    </source>
</evidence>
<feature type="compositionally biased region" description="Basic and acidic residues" evidence="12">
    <location>
        <begin position="784"/>
        <end position="800"/>
    </location>
</feature>
<dbReference type="Pfam" id="PF06025">
    <property type="entry name" value="DUF913"/>
    <property type="match status" value="1"/>
</dbReference>
<dbReference type="EnsemblFungi" id="EJT71962">
    <property type="protein sequence ID" value="EJT71962"/>
    <property type="gene ID" value="GGTG_11213"/>
</dbReference>
<feature type="compositionally biased region" description="Basic and acidic residues" evidence="12">
    <location>
        <begin position="3124"/>
        <end position="3138"/>
    </location>
</feature>
<evidence type="ECO:0000256" key="10">
    <source>
        <dbReference type="ARBA" id="ARBA00034494"/>
    </source>
</evidence>
<dbReference type="OrthoDB" id="8068875at2759"/>
<name>J3PCJ2_GAET3</name>
<dbReference type="InterPro" id="IPR010309">
    <property type="entry name" value="E3_Ub_ligase_DUF908"/>
</dbReference>
<dbReference type="GO" id="GO:0000209">
    <property type="term" value="P:protein polyubiquitination"/>
    <property type="evidence" value="ECO:0007669"/>
    <property type="project" value="TreeGrafter"/>
</dbReference>
<dbReference type="eggNOG" id="KOG0939">
    <property type="taxonomic scope" value="Eukaryota"/>
</dbReference>
<feature type="compositionally biased region" description="Basic and acidic residues" evidence="12">
    <location>
        <begin position="1989"/>
        <end position="2001"/>
    </location>
</feature>
<feature type="compositionally biased region" description="Basic and acidic residues" evidence="12">
    <location>
        <begin position="3363"/>
        <end position="3372"/>
    </location>
</feature>
<dbReference type="Pfam" id="PF00632">
    <property type="entry name" value="HECT"/>
    <property type="match status" value="1"/>
</dbReference>
<feature type="compositionally biased region" description="Polar residues" evidence="12">
    <location>
        <begin position="2007"/>
        <end position="2023"/>
    </location>
</feature>
<dbReference type="FunFam" id="3.30.2410.10:FF:000004">
    <property type="entry name" value="E3 ubiquitin-protein ligase HUWE1, variant"/>
    <property type="match status" value="1"/>
</dbReference>
<keyword evidence="5" id="KW-0813">Transport</keyword>
<dbReference type="PROSITE" id="PS50237">
    <property type="entry name" value="HECT"/>
    <property type="match status" value="1"/>
</dbReference>
<dbReference type="InterPro" id="IPR000569">
    <property type="entry name" value="HECT_dom"/>
</dbReference>
<feature type="compositionally biased region" description="Polar residues" evidence="12">
    <location>
        <begin position="2945"/>
        <end position="2959"/>
    </location>
</feature>
<feature type="compositionally biased region" description="Basic and acidic residues" evidence="12">
    <location>
        <begin position="1605"/>
        <end position="1615"/>
    </location>
</feature>
<dbReference type="Pfam" id="PF06012">
    <property type="entry name" value="DUF908"/>
    <property type="match status" value="1"/>
</dbReference>
<feature type="compositionally biased region" description="Polar residues" evidence="12">
    <location>
        <begin position="2915"/>
        <end position="2934"/>
    </location>
</feature>
<feature type="compositionally biased region" description="Acidic residues" evidence="12">
    <location>
        <begin position="2473"/>
        <end position="2507"/>
    </location>
</feature>
<dbReference type="Gene3D" id="3.30.2160.10">
    <property type="entry name" value="Hect, E3 ligase catalytic domain"/>
    <property type="match status" value="1"/>
</dbReference>
<evidence type="ECO:0000259" key="13">
    <source>
        <dbReference type="PROSITE" id="PS50237"/>
    </source>
</evidence>
<dbReference type="Gene3D" id="3.90.1750.10">
    <property type="entry name" value="Hect, E3 ligase catalytic domains"/>
    <property type="match status" value="1"/>
</dbReference>
<feature type="region of interest" description="Disordered" evidence="12">
    <location>
        <begin position="3042"/>
        <end position="3065"/>
    </location>
</feature>
<dbReference type="SMART" id="SM00119">
    <property type="entry name" value="HECTc"/>
    <property type="match status" value="1"/>
</dbReference>
<dbReference type="HOGENOM" id="CLU_000215_0_1_1"/>
<feature type="region of interest" description="Disordered" evidence="12">
    <location>
        <begin position="1532"/>
        <end position="1562"/>
    </location>
</feature>
<reference evidence="14" key="3">
    <citation type="submission" date="2010-09" db="EMBL/GenBank/DDBJ databases">
        <title>Annotation of Gaeumannomyces graminis var. tritici R3-111a-1.</title>
        <authorList>
            <consortium name="The Broad Institute Genome Sequencing Platform"/>
            <person name="Ma L.-J."/>
            <person name="Dead R."/>
            <person name="Young S.K."/>
            <person name="Zeng Q."/>
            <person name="Gargeya S."/>
            <person name="Fitzgerald M."/>
            <person name="Haas B."/>
            <person name="Abouelleil A."/>
            <person name="Alvarado L."/>
            <person name="Arachchi H.M."/>
            <person name="Berlin A."/>
            <person name="Brown A."/>
            <person name="Chapman S.B."/>
            <person name="Chen Z."/>
            <person name="Dunbar C."/>
            <person name="Freedman E."/>
            <person name="Gearin G."/>
            <person name="Gellesch M."/>
            <person name="Goldberg J."/>
            <person name="Griggs A."/>
            <person name="Gujja S."/>
            <person name="Heiman D."/>
            <person name="Howarth C."/>
            <person name="Larson L."/>
            <person name="Lui A."/>
            <person name="MacDonald P.J.P."/>
            <person name="Mehta T."/>
            <person name="Montmayeur A."/>
            <person name="Murphy C."/>
            <person name="Neiman D."/>
            <person name="Pearson M."/>
            <person name="Priest M."/>
            <person name="Roberts A."/>
            <person name="Saif S."/>
            <person name="Shea T."/>
            <person name="Shenoy N."/>
            <person name="Sisk P."/>
            <person name="Stolte C."/>
            <person name="Sykes S."/>
            <person name="Yandava C."/>
            <person name="Wortman J."/>
            <person name="Nusbaum C."/>
            <person name="Birren B."/>
        </authorList>
    </citation>
    <scope>NUCLEOTIDE SEQUENCE</scope>
    <source>
        <strain evidence="14">R3-111a-1</strain>
    </source>
</reference>
<feature type="compositionally biased region" description="Acidic residues" evidence="12">
    <location>
        <begin position="2587"/>
        <end position="2603"/>
    </location>
</feature>
<feature type="compositionally biased region" description="Basic and acidic residues" evidence="12">
    <location>
        <begin position="745"/>
        <end position="756"/>
    </location>
</feature>
<evidence type="ECO:0000256" key="9">
    <source>
        <dbReference type="ARBA" id="ARBA00023242"/>
    </source>
</evidence>
<evidence type="ECO:0000256" key="1">
    <source>
        <dbReference type="ARBA" id="ARBA00000885"/>
    </source>
</evidence>
<feature type="region of interest" description="Disordered" evidence="12">
    <location>
        <begin position="224"/>
        <end position="248"/>
    </location>
</feature>
<feature type="compositionally biased region" description="Low complexity" evidence="12">
    <location>
        <begin position="299"/>
        <end position="321"/>
    </location>
</feature>
<feature type="active site" description="Glycyl thioester intermediate" evidence="11">
    <location>
        <position position="4048"/>
    </location>
</feature>
<feature type="domain" description="HECT" evidence="13">
    <location>
        <begin position="3745"/>
        <end position="4081"/>
    </location>
</feature>
<dbReference type="GeneID" id="20351671"/>
<reference evidence="14" key="2">
    <citation type="submission" date="2010-07" db="EMBL/GenBank/DDBJ databases">
        <authorList>
            <consortium name="The Broad Institute Genome Sequencing Platform"/>
            <consortium name="Broad Institute Genome Sequencing Center for Infectious Disease"/>
            <person name="Ma L.-J."/>
            <person name="Dead R."/>
            <person name="Young S."/>
            <person name="Zeng Q."/>
            <person name="Koehrsen M."/>
            <person name="Alvarado L."/>
            <person name="Berlin A."/>
            <person name="Chapman S.B."/>
            <person name="Chen Z."/>
            <person name="Freedman E."/>
            <person name="Gellesch M."/>
            <person name="Goldberg J."/>
            <person name="Griggs A."/>
            <person name="Gujja S."/>
            <person name="Heilman E.R."/>
            <person name="Heiman D."/>
            <person name="Hepburn T."/>
            <person name="Howarth C."/>
            <person name="Jen D."/>
            <person name="Larson L."/>
            <person name="Mehta T."/>
            <person name="Neiman D."/>
            <person name="Pearson M."/>
            <person name="Roberts A."/>
            <person name="Saif S."/>
            <person name="Shea T."/>
            <person name="Shenoy N."/>
            <person name="Sisk P."/>
            <person name="Stolte C."/>
            <person name="Sykes S."/>
            <person name="Walk T."/>
            <person name="White J."/>
            <person name="Yandava C."/>
            <person name="Haas B."/>
            <person name="Nusbaum C."/>
            <person name="Birren B."/>
        </authorList>
    </citation>
    <scope>NUCLEOTIDE SEQUENCE</scope>
    <source>
        <strain evidence="14">R3-111a-1</strain>
    </source>
</reference>
<evidence type="ECO:0000313" key="14">
    <source>
        <dbReference type="EMBL" id="EJT71962.1"/>
    </source>
</evidence>
<feature type="region of interest" description="Disordered" evidence="12">
    <location>
        <begin position="745"/>
        <end position="804"/>
    </location>
</feature>
<dbReference type="SUPFAM" id="SSF56204">
    <property type="entry name" value="Hect, E3 ligase catalytic domain"/>
    <property type="match status" value="1"/>
</dbReference>
<evidence type="ECO:0000256" key="4">
    <source>
        <dbReference type="ARBA" id="ARBA00012485"/>
    </source>
</evidence>
<feature type="compositionally biased region" description="Acidic residues" evidence="12">
    <location>
        <begin position="765"/>
        <end position="780"/>
    </location>
</feature>
<feature type="region of interest" description="Disordered" evidence="12">
    <location>
        <begin position="2849"/>
        <end position="2963"/>
    </location>
</feature>
<feature type="region of interest" description="Disordered" evidence="12">
    <location>
        <begin position="1588"/>
        <end position="1647"/>
    </location>
</feature>
<feature type="compositionally biased region" description="Acidic residues" evidence="12">
    <location>
        <begin position="2404"/>
        <end position="2452"/>
    </location>
</feature>
<dbReference type="PANTHER" id="PTHR11254">
    <property type="entry name" value="HECT DOMAIN UBIQUITIN-PROTEIN LIGASE"/>
    <property type="match status" value="1"/>
</dbReference>
<evidence type="ECO:0000256" key="6">
    <source>
        <dbReference type="ARBA" id="ARBA00022679"/>
    </source>
</evidence>
<evidence type="ECO:0000256" key="7">
    <source>
        <dbReference type="ARBA" id="ARBA00022786"/>
    </source>
</evidence>
<feature type="region of interest" description="Disordered" evidence="12">
    <location>
        <begin position="2359"/>
        <end position="2543"/>
    </location>
</feature>
<feature type="compositionally biased region" description="Basic and acidic residues" evidence="12">
    <location>
        <begin position="235"/>
        <end position="244"/>
    </location>
</feature>
<dbReference type="FunFam" id="3.90.1750.10:FF:000003">
    <property type="entry name" value="E3 ubiquitin-protein ligase UPL1"/>
    <property type="match status" value="1"/>
</dbReference>
<dbReference type="InterPro" id="IPR010314">
    <property type="entry name" value="E3_Ub_ligase_DUF913"/>
</dbReference>
<dbReference type="InterPro" id="IPR025527">
    <property type="entry name" value="HUWE1/Rev1_UBM"/>
</dbReference>
<reference evidence="15" key="4">
    <citation type="journal article" date="2015" name="G3 (Bethesda)">
        <title>Genome sequences of three phytopathogenic species of the Magnaporthaceae family of fungi.</title>
        <authorList>
            <person name="Okagaki L.H."/>
            <person name="Nunes C.C."/>
            <person name="Sailsbery J."/>
            <person name="Clay B."/>
            <person name="Brown D."/>
            <person name="John T."/>
            <person name="Oh Y."/>
            <person name="Young N."/>
            <person name="Fitzgerald M."/>
            <person name="Haas B.J."/>
            <person name="Zeng Q."/>
            <person name="Young S."/>
            <person name="Adiconis X."/>
            <person name="Fan L."/>
            <person name="Levin J.Z."/>
            <person name="Mitchell T.K."/>
            <person name="Okubara P.A."/>
            <person name="Farman M.L."/>
            <person name="Kohn L.M."/>
            <person name="Birren B."/>
            <person name="Ma L.-J."/>
            <person name="Dean R.A."/>
        </authorList>
    </citation>
    <scope>NUCLEOTIDE SEQUENCE</scope>
    <source>
        <strain evidence="15">R3-111a-1</strain>
    </source>
</reference>
<dbReference type="Proteomes" id="UP000006039">
    <property type="component" value="Unassembled WGS sequence"/>
</dbReference>
<comment type="subcellular location">
    <subcellularLocation>
        <location evidence="2">Nucleus</location>
    </subcellularLocation>
</comment>
<feature type="compositionally biased region" description="Low complexity" evidence="12">
    <location>
        <begin position="3408"/>
        <end position="3422"/>
    </location>
</feature>
<sequence length="4081" mass="452515">MGKIVKPLQPKHRETLSPWLKEFVAKVADAPLPKIPQLLADFPTTWPFSRGDLYHWIPLLNRFDSILECFCATYRLADGPQARDFTCEVLLNKGAPVEYCDNRTWTQADLQALGYGQDGDSALIVTILKFSGKLLEHCGNRSVYSSSAHLNDLLNSTSLAVLRATLEVGMELAQRYHASVKRMAHPSRQIGAALLASHYNIDLDRVQQLSQPFVKTPIISFSADPMSTTPASASKGKEKEKEKAQIPAAKNAASMYANDLVSLATSEPQGEGRWNGWGDIKVVYYPKPGTQPPPPAPAQPAADRGHSTLPTTPTPLRRSSTMGSVQHRSPRVERASGDDASSPVTPHTSSFGNEEAAKSPQKTFEIAQSTVLKTPVYELLSRFPDDMPQSARYEVLNRLRVAKALLESTSARQDALAVRLLAIANLSYIHQEVYFLEKVLKQDNDEPRRYQLVYQLAELIHPVQDGRLGVPLWLQTITFQLLEAISHFTSKQSDVLSALNANVNHGILLYVIRKAVAGMREDTEDEGETTGTEADDWRNSLFSLTLHMSVSARLGTEMIGAGIMENLVEILNIRTRVADRNHSMSLAFLDGLIYSYQGAFQSFVDAKGLDRISELTVDIVKKATEMTKAGHGTPPSLRSSVVDYEIPFYQQQTLKWLLKFIHHIMTSWYSFGSNTDRLLRNLVDNSELLGSLSHVIENMSCFGSVVWTNAMIIIGDFINNDPTSFAALMEAGLIKSFLESITGREVKAEHPSERRHSTPQAADDVAADEDAGSAEPDDSVLFEPDDRPHPPARETLEAPRSEPLARGILPSSEAMLVIPTVINSISLNNAGMKMVVSSRVIESYLEIFESAKHVRCLDTDLDHATNIGSSFDELARHHPSLRPAISNAVLDMVARVVHLGKEKAAKQSWGASLSVSSPAGGPLIADISLLDKSGPVEPQGQDTVMATSGPDSHDSGDAEQSAKNFTPYVTAVANFLSTYTGNTSLKTTLIHKGGIELLLDMSELPSLPHDFADSKGAKMLQHVVSTLVENCPILGLPSLLRRTQAAVDALQPLVQHKGPQPFFAPFVRPDLSLVTESGEWDQQVIQQIAHGTQAVKALLTTQCLVKTLYNSLPQSNRQAISFPAVNVFDFYARLIETLGPLLRAVLAQEMNIAKIVPSHWPNSTALGEDQPVASVDATTGAAASTALLENQSAAAADPSETRVGARPSEPAAASTSGKSVSPDEAKSVSYKNYEVLRALLHSMMPTSYPFFQGLGKALLPRRERDPWTRSQHLWIAEMLAKTIQAKWESNRELTVKDIHYSVVMLHSVDEMLTDSPRQSDRVSATVIIPVLVAFKENGGFDTLHAMLRQFAEVAAKESDAPPSDSRPRLAKIGMKKILELYLTVVSGKNVWDSVQQVNLAQRPDQRRDTSPIGAQLLVELRMSILPVVRELWESPLIEKADVGVLNRVVNILKAIADVSCEANAYKKTDKQPPALFKREAVPFPWNDHIRTMNPLIDRGEEASLAREAVYRAFGSPEWAEEYIKAHKAGIAGARNPVPPQDTYQEDSPSEPAPSEGQAPVLAGPVIVSGDPMAVDSTPDLDRLIAVSDTLSERPAPSAPTDDAAEVVRRASEAREAGGASSSSTRPSQTPSKAPSTPQPPAVTKEDLDVERAKLRNDLIDRCLDVIRAHPTSVYDVADLISITVPLKSDTNEEARQEVGETLANALISFDTEDKASASSIAAYAHLLSILLQDSKPFFRACVDTLKMNVGQYLGFLKTSEESSIPPWIPYILLIFEIVLTEDEQPVEVKWPVPSADAEAMPKLEFVEKEPIVNQEERAELFQAVMEILPRAGVNDMLAIAILRILLILTRDREFAKAAGEKKQLNRIFAMAKQLSGLGSTRFKETKIGIYVMTILRHIVEDDDTLRQIFRFEIRAFFDASQRQSRNLELHTYLRSLSPFAMRSPRVFIEVTEELVKIPKWPSNAEDGQAKQFTVALKDPLASASANESHASKDKDAPKDDSVEPAVQQATQDLNINDVKPTTESGDKEMTDAPKTPGAEAKRPIVENPDGVINFLLDQLLNFQKVDAEPVIVGAPPKDKPKEAASFTAAGVGSSSSSSSALTQPAPISEQGLDDGKDKKQPKPQFKAEEHPIFIYRCFLLHCLSELLYSYNRAKIEFINFKRGAPLLTNTPVKPRSSVLNYLLNDLLCVNSLQPPSDSLAYKKKVSTADQARMVLVALVAKTSEKPLNRHARRFDPSNEADLNFVRKFVLDTVLRAYREAAGSGESFDVRYGKMQSLAELMYNMIDDKDSKEPIRVSPDAPRSQSQIKRLMYEKGYIAALTSSIADVDLTYPGVKRTIKYILRVLRFLTNTAILLSADGVLPPSSTDSVEDEILSASSLSDLDEEREETPDLYRNSALGMLEPREEDDFSDDESEDDDEEMYDDGYADEVGYDEEMSEDDDENVSDEDEELGEMGHIEGLPGDPAVMEVIMGDQDDEDESMDEDDDDDDDSSEDDDDDEISDALEEVEDHHEVVNENGSPVDDDGASEWESDSDNENDEGEEEIDFEAQVQDLDEVGPLGHFGNINYSEPRFTHDFLGDFPGMDDRYVEEDEADDDEEDEEDEIDEDVFIFDRDNMGDDQPQPSIAPGLGWDSLVIDQPSGAHRHRHGGIRSPFPVAPQAVVIGGPHGDRLSEFRNFFRPRGGPPPNNHDDGINPLLRRQRNGGRDASPRPGMAPTFRFPPSFFSAGHDNPMSLINDLITSIPQSMSGRGGVFPSFQLHISQEGPHGEVHEFHIPVPAGAAPMRDSRNDANRPRDFYHEPQHAVSFMPASTVERWLEEAKILFGPAHHEKALKLFLVVLSKLAPQAIADDKEAKRKEAERKREIEEARRRQEEEERRKKAEAEAEAKAAREKEEAERKAKEEREAAEAAEAALLQASQSEARSANTTSDNQASEPQGMEGVETAETAQSGSLAQQGGDNESQERLMTSIRGEQIDITGLGIDPEYLAALPEEFREEVIAQTLTTRRSEARQQAENTGQETEAFNEFLDALPEELRQEIIQQEAQERRRRQREERQRDTNANNNASVPQEMDAASILLTFDATLREEILMDQHEELAEHLPADMVAQARAAAERRSATAASAVYRNREAVPREGQRSDNSRQAVEAAEEVEVKPTRQPVPQMLDKAGVATLLRLMFISQPAAIRTHHFGILSDVCENRQNRLEVISTLLQILQDGSTDMDAVERSFGQLSLKARQPKEKDLQKTPTSLKRSLTGINPSIVIQHNSDVSPLMIVQQCLDLLGELCRNLHIPSLFLTEHEILGSSLKRTLSRKGKGKDLKANKYAINSLLSLLGRSLVMESSAVMQLLADLLNKVTYPLQALERRRREAEEEARKAMSTGPAAHSTGTAGAPTTESRAGQSSSTATDHTEAAPMATAGPAPAAEQADADADKSKTEEAKTAEAKKSRQLQPPVIPFHNLTLVVNIFVARECSSKTFQNTISTIKNLSNIPGAKVVFGQELVRQARLLSENIVRDLDDLLPHILKAESGTEIQGVALAKFSPGASEQNKLLRVLTALDHLFDSKAKKTEDESAGKESEKQEFISSLYHNSTFGTMWEKLSACLSAIHQRENMVNVATILLPLIESLMVVCKNTTLSDAPASQSQMSKEMLLSSPPPENRMAGLFFNFTEDHRRVLNELVRNNPKLMSGTFSLLVKNPKVLEFDNKRNYFNRSVHAKSGNQTRPSYAPLQLSVRRDHVFHDSFKSLYFKKGEEMKYGKLNIRFHGEEGVDAGGVTREWFQVLSRQMFDPNYALFIPVSSDRTTFHPNKLSSINDEHLMFFKFIGRIIGKALYEGRVLDCYFSRAVYKRILGKPVSVKDMESFDPEYYKSLVWMLENDITDIITETFAVEEDAFGATETVDLCENGRNIPVTEDNKHDYVRLVVEHKLLASVKDQMAEFLTGFHDIIPAELIAIFNEQELELLISGLPDIDVDDWKSHTEYHNYTPSSQQIQWFWRAVRSFDKEERAKLLQFVTGTSKVPLNGFKELEGMNGVSRFNIHRDYGNKERLPSSHTCFNQLDLPEYESYEILRAQVMKAITAGSDYFGFA</sequence>
<dbReference type="PANTHER" id="PTHR11254:SF67">
    <property type="entry name" value="E3 UBIQUITIN-PROTEIN LIGASE HUWE1"/>
    <property type="match status" value="1"/>
</dbReference>
<dbReference type="FunFam" id="3.30.2160.10:FF:000001">
    <property type="entry name" value="E3 ubiquitin-protein ligase NEDD4-like"/>
    <property type="match status" value="1"/>
</dbReference>
<evidence type="ECO:0000256" key="8">
    <source>
        <dbReference type="ARBA" id="ARBA00022816"/>
    </source>
</evidence>
<proteinExistence type="inferred from homology"/>
<keyword evidence="9" id="KW-0539">Nucleus</keyword>
<dbReference type="GO" id="GO:0051028">
    <property type="term" value="P:mRNA transport"/>
    <property type="evidence" value="ECO:0007669"/>
    <property type="project" value="UniProtKB-KW"/>
</dbReference>
<keyword evidence="6" id="KW-0808">Transferase</keyword>
<dbReference type="GO" id="GO:0005634">
    <property type="term" value="C:nucleus"/>
    <property type="evidence" value="ECO:0007669"/>
    <property type="project" value="UniProtKB-SubCell"/>
</dbReference>
<feature type="region of interest" description="Disordered" evidence="12">
    <location>
        <begin position="2072"/>
        <end position="2123"/>
    </location>
</feature>
<dbReference type="Gene3D" id="3.30.2410.10">
    <property type="entry name" value="Hect, E3 ligase catalytic domain"/>
    <property type="match status" value="1"/>
</dbReference>
<comment type="similarity">
    <text evidence="10">Belongs to the UPL family. TOM1/PTR1 subfamily.</text>
</comment>
<feature type="compositionally biased region" description="Polar residues" evidence="12">
    <location>
        <begin position="342"/>
        <end position="352"/>
    </location>
</feature>
<evidence type="ECO:0000256" key="11">
    <source>
        <dbReference type="PROSITE-ProRule" id="PRU00104"/>
    </source>
</evidence>
<organism evidence="14">
    <name type="scientific">Gaeumannomyces tritici (strain R3-111a-1)</name>
    <name type="common">Wheat and barley take-all root rot fungus</name>
    <name type="synonym">Gaeumannomyces graminis var. tritici</name>
    <dbReference type="NCBI Taxonomy" id="644352"/>
    <lineage>
        <taxon>Eukaryota</taxon>
        <taxon>Fungi</taxon>
        <taxon>Dikarya</taxon>
        <taxon>Ascomycota</taxon>
        <taxon>Pezizomycotina</taxon>
        <taxon>Sordariomycetes</taxon>
        <taxon>Sordariomycetidae</taxon>
        <taxon>Magnaporthales</taxon>
        <taxon>Magnaporthaceae</taxon>
        <taxon>Gaeumannomyces</taxon>
    </lineage>
</organism>
<feature type="compositionally biased region" description="Low complexity" evidence="12">
    <location>
        <begin position="1616"/>
        <end position="1631"/>
    </location>
</feature>
<keyword evidence="16" id="KW-1185">Reference proteome</keyword>
<gene>
    <name evidence="15" type="primary">20351671</name>
    <name evidence="14" type="ORF">GGTG_11213</name>
</gene>
<dbReference type="UniPathway" id="UPA00143"/>
<dbReference type="Pfam" id="PF14377">
    <property type="entry name" value="UBM"/>
    <property type="match status" value="3"/>
</dbReference>
<reference evidence="15" key="5">
    <citation type="submission" date="2018-04" db="UniProtKB">
        <authorList>
            <consortium name="EnsemblFungi"/>
        </authorList>
    </citation>
    <scope>IDENTIFICATION</scope>
    <source>
        <strain evidence="15">R3-111a-1</strain>
    </source>
</reference>
<evidence type="ECO:0000256" key="5">
    <source>
        <dbReference type="ARBA" id="ARBA00022448"/>
    </source>
</evidence>
<evidence type="ECO:0000256" key="2">
    <source>
        <dbReference type="ARBA" id="ARBA00004123"/>
    </source>
</evidence>
<dbReference type="GO" id="GO:0061630">
    <property type="term" value="F:ubiquitin protein ligase activity"/>
    <property type="evidence" value="ECO:0007669"/>
    <property type="project" value="UniProtKB-EC"/>
</dbReference>
<dbReference type="GO" id="GO:0005737">
    <property type="term" value="C:cytoplasm"/>
    <property type="evidence" value="ECO:0007669"/>
    <property type="project" value="TreeGrafter"/>
</dbReference>